<reference evidence="2 3" key="1">
    <citation type="submission" date="2020-04" db="EMBL/GenBank/DDBJ databases">
        <title>Genomic insights into acetone-butanol-ethanol (ABE) fermentation by sequencing solventogenic clostridia strains.</title>
        <authorList>
            <person name="Brown S."/>
        </authorList>
    </citation>
    <scope>NUCLEOTIDE SEQUENCE [LARGE SCALE GENOMIC DNA]</scope>
    <source>
        <strain evidence="2 3">DJ011</strain>
    </source>
</reference>
<protein>
    <submittedName>
        <fullName evidence="2">Transposase family protein</fullName>
    </submittedName>
</protein>
<feature type="domain" description="Transposase IS204/IS1001/IS1096/IS1165 zinc-finger" evidence="1">
    <location>
        <begin position="31"/>
        <end position="73"/>
    </location>
</feature>
<sequence>MNFSSFFPKEFMIDGMEVEDINMRCRSKSSLCPECGAKSERIHSRYIRTLQDLMVFGKTVTIKLLSRKFFCDNSSCTRSIFTERFETLIKSYSRRTERLNEALVKFAFSLSSEAASRILKYIFHQLSSDTFIRIIRKEQIEIKSDFKHIGIDN</sequence>
<keyword evidence="3" id="KW-1185">Reference proteome</keyword>
<evidence type="ECO:0000313" key="2">
    <source>
        <dbReference type="EMBL" id="MBC2399249.1"/>
    </source>
</evidence>
<dbReference type="RefSeq" id="WP_051593423.1">
    <property type="nucleotide sequence ID" value="NZ_JAAZWO010000024.1"/>
</dbReference>
<dbReference type="PANTHER" id="PTHR33498">
    <property type="entry name" value="TRANSPOSASE FOR INSERTION SEQUENCE ELEMENT IS1557"/>
    <property type="match status" value="1"/>
</dbReference>
<dbReference type="Proteomes" id="UP000563151">
    <property type="component" value="Unassembled WGS sequence"/>
</dbReference>
<organism evidence="2 3">
    <name type="scientific">Clostridium tetanomorphum</name>
    <dbReference type="NCBI Taxonomy" id="1553"/>
    <lineage>
        <taxon>Bacteria</taxon>
        <taxon>Bacillati</taxon>
        <taxon>Bacillota</taxon>
        <taxon>Clostridia</taxon>
        <taxon>Eubacteriales</taxon>
        <taxon>Clostridiaceae</taxon>
        <taxon>Clostridium</taxon>
    </lineage>
</organism>
<dbReference type="PANTHER" id="PTHR33498:SF1">
    <property type="entry name" value="TRANSPOSASE FOR INSERTION SEQUENCE ELEMENT IS1557"/>
    <property type="match status" value="1"/>
</dbReference>
<name>A0A923J1X9_CLOTT</name>
<evidence type="ECO:0000259" key="1">
    <source>
        <dbReference type="Pfam" id="PF14690"/>
    </source>
</evidence>
<dbReference type="EMBL" id="JAAZWO010000024">
    <property type="protein sequence ID" value="MBC2399249.1"/>
    <property type="molecule type" value="Genomic_DNA"/>
</dbReference>
<dbReference type="InterPro" id="IPR047951">
    <property type="entry name" value="Transpos_ISL3"/>
</dbReference>
<dbReference type="Pfam" id="PF14690">
    <property type="entry name" value="Zn_ribbon_ISL3"/>
    <property type="match status" value="1"/>
</dbReference>
<gene>
    <name evidence="2" type="ORF">HGG79_15925</name>
</gene>
<comment type="caution">
    <text evidence="2">The sequence shown here is derived from an EMBL/GenBank/DDBJ whole genome shotgun (WGS) entry which is preliminary data.</text>
</comment>
<proteinExistence type="predicted"/>
<evidence type="ECO:0000313" key="3">
    <source>
        <dbReference type="Proteomes" id="UP000563151"/>
    </source>
</evidence>
<accession>A0A923J1X9</accession>
<dbReference type="AlphaFoldDB" id="A0A923J1X9"/>
<dbReference type="InterPro" id="IPR029261">
    <property type="entry name" value="Transposase_Znf"/>
</dbReference>